<dbReference type="InterPro" id="IPR029063">
    <property type="entry name" value="SAM-dependent_MTases_sf"/>
</dbReference>
<dbReference type="GO" id="GO:0009507">
    <property type="term" value="C:chloroplast"/>
    <property type="evidence" value="ECO:0000318"/>
    <property type="project" value="GO_Central"/>
</dbReference>
<feature type="region of interest" description="Disordered" evidence="3">
    <location>
        <begin position="81"/>
        <end position="108"/>
    </location>
</feature>
<keyword evidence="2 4" id="KW-0808">Transferase</keyword>
<sequence>MASLMAGVRVLEQPCFSGRTAELGSSFALQSTPLLESWDSCLTTTTHGFRTPAPQLSLRRCRLETLTCCSREYPSISTWASRERRPAGTRHVRCQAKRKGSGSGKTHDATDIIDEEVLLGPSKGWTPGFKGLLFDPLGKLRLNPDLITPDLLNDNVDELGPADREAMQAPPVEPTKKKKEKKKAKEVKKPLTVADLELAGVPVNDQLRQILKEENRRAHRQAAEADGKKVKGPRPRGWQMPAPDNREVHKLLKIVGGQASGKRLLSPADRAVRPMMEVVRAAVFNMLQSMVGLPTLEGRWLDLYSGTGSVGLEALSRGCDSCHFVELDPWVVTNVLQPNIDNCDFNSESIIHTQKVEAFFERAEEPGAISGGAFDFISVTPPYEAVKYSDLMTTLATSPVVGRDTFIIVEYPYRDRAVITDQCGNLFKIRDRRYGRTNLAMYGPDWARTEKTP</sequence>
<dbReference type="GO" id="GO:0070475">
    <property type="term" value="P:rRNA base methylation"/>
    <property type="evidence" value="ECO:0000318"/>
    <property type="project" value="GO_Central"/>
</dbReference>
<dbReference type="CDD" id="cd02440">
    <property type="entry name" value="AdoMet_MTases"/>
    <property type="match status" value="1"/>
</dbReference>
<name>A0A1Y1HZN8_KLENI</name>
<dbReference type="Proteomes" id="UP000054558">
    <property type="component" value="Unassembled WGS sequence"/>
</dbReference>
<evidence type="ECO:0000256" key="2">
    <source>
        <dbReference type="ARBA" id="ARBA00022679"/>
    </source>
</evidence>
<dbReference type="PANTHER" id="PTHR43542">
    <property type="entry name" value="METHYLTRANSFERASE"/>
    <property type="match status" value="1"/>
</dbReference>
<feature type="compositionally biased region" description="Basic residues" evidence="3">
    <location>
        <begin position="176"/>
        <end position="186"/>
    </location>
</feature>
<feature type="region of interest" description="Disordered" evidence="3">
    <location>
        <begin position="215"/>
        <end position="243"/>
    </location>
</feature>
<keyword evidence="1 4" id="KW-0489">Methyltransferase</keyword>
<keyword evidence="5" id="KW-1185">Reference proteome</keyword>
<feature type="region of interest" description="Disordered" evidence="3">
    <location>
        <begin position="157"/>
        <end position="186"/>
    </location>
</feature>
<dbReference type="InterPro" id="IPR004398">
    <property type="entry name" value="RNA_MeTrfase_RsmD"/>
</dbReference>
<evidence type="ECO:0000313" key="5">
    <source>
        <dbReference type="Proteomes" id="UP000054558"/>
    </source>
</evidence>
<dbReference type="Gene3D" id="3.40.50.150">
    <property type="entry name" value="Vaccinia Virus protein VP39"/>
    <property type="match status" value="1"/>
</dbReference>
<dbReference type="EMBL" id="DF237067">
    <property type="protein sequence ID" value="GAQ82649.1"/>
    <property type="molecule type" value="Genomic_DNA"/>
</dbReference>
<organism evidence="4 5">
    <name type="scientific">Klebsormidium nitens</name>
    <name type="common">Green alga</name>
    <name type="synonym">Ulothrix nitens</name>
    <dbReference type="NCBI Taxonomy" id="105231"/>
    <lineage>
        <taxon>Eukaryota</taxon>
        <taxon>Viridiplantae</taxon>
        <taxon>Streptophyta</taxon>
        <taxon>Klebsormidiophyceae</taxon>
        <taxon>Klebsormidiales</taxon>
        <taxon>Klebsormidiaceae</taxon>
        <taxon>Klebsormidium</taxon>
    </lineage>
</organism>
<feature type="compositionally biased region" description="Basic residues" evidence="3">
    <location>
        <begin position="87"/>
        <end position="100"/>
    </location>
</feature>
<dbReference type="STRING" id="105231.A0A1Y1HZN8"/>
<dbReference type="AlphaFoldDB" id="A0A1Y1HZN8"/>
<dbReference type="GO" id="GO:0052913">
    <property type="term" value="F:16S rRNA (guanine(966)-N(2))-methyltransferase activity"/>
    <property type="evidence" value="ECO:0000318"/>
    <property type="project" value="GO_Central"/>
</dbReference>
<dbReference type="OrthoDB" id="3548at2759"/>
<dbReference type="Pfam" id="PF03602">
    <property type="entry name" value="Cons_hypoth95"/>
    <property type="match status" value="1"/>
</dbReference>
<feature type="compositionally biased region" description="Basic and acidic residues" evidence="3">
    <location>
        <begin position="215"/>
        <end position="229"/>
    </location>
</feature>
<dbReference type="PANTHER" id="PTHR43542:SF1">
    <property type="entry name" value="METHYLTRANSFERASE"/>
    <property type="match status" value="1"/>
</dbReference>
<dbReference type="SUPFAM" id="SSF53335">
    <property type="entry name" value="S-adenosyl-L-methionine-dependent methyltransferases"/>
    <property type="match status" value="1"/>
</dbReference>
<gene>
    <name evidence="4" type="ORF">KFL_001180280</name>
</gene>
<evidence type="ECO:0000313" key="4">
    <source>
        <dbReference type="EMBL" id="GAQ82649.1"/>
    </source>
</evidence>
<evidence type="ECO:0000256" key="3">
    <source>
        <dbReference type="SAM" id="MobiDB-lite"/>
    </source>
</evidence>
<proteinExistence type="predicted"/>
<accession>A0A1Y1HZN8</accession>
<evidence type="ECO:0000256" key="1">
    <source>
        <dbReference type="ARBA" id="ARBA00022603"/>
    </source>
</evidence>
<protein>
    <submittedName>
        <fullName evidence="4">Methyltransferase</fullName>
    </submittedName>
</protein>
<reference evidence="4 5" key="1">
    <citation type="journal article" date="2014" name="Nat. Commun.">
        <title>Klebsormidium flaccidum genome reveals primary factors for plant terrestrial adaptation.</title>
        <authorList>
            <person name="Hori K."/>
            <person name="Maruyama F."/>
            <person name="Fujisawa T."/>
            <person name="Togashi T."/>
            <person name="Yamamoto N."/>
            <person name="Seo M."/>
            <person name="Sato S."/>
            <person name="Yamada T."/>
            <person name="Mori H."/>
            <person name="Tajima N."/>
            <person name="Moriyama T."/>
            <person name="Ikeuchi M."/>
            <person name="Watanabe M."/>
            <person name="Wada H."/>
            <person name="Kobayashi K."/>
            <person name="Saito M."/>
            <person name="Masuda T."/>
            <person name="Sasaki-Sekimoto Y."/>
            <person name="Mashiguchi K."/>
            <person name="Awai K."/>
            <person name="Shimojima M."/>
            <person name="Masuda S."/>
            <person name="Iwai M."/>
            <person name="Nobusawa T."/>
            <person name="Narise T."/>
            <person name="Kondo S."/>
            <person name="Saito H."/>
            <person name="Sato R."/>
            <person name="Murakawa M."/>
            <person name="Ihara Y."/>
            <person name="Oshima-Yamada Y."/>
            <person name="Ohtaka K."/>
            <person name="Satoh M."/>
            <person name="Sonobe K."/>
            <person name="Ishii M."/>
            <person name="Ohtani R."/>
            <person name="Kanamori-Sato M."/>
            <person name="Honoki R."/>
            <person name="Miyazaki D."/>
            <person name="Mochizuki H."/>
            <person name="Umetsu J."/>
            <person name="Higashi K."/>
            <person name="Shibata D."/>
            <person name="Kamiya Y."/>
            <person name="Sato N."/>
            <person name="Nakamura Y."/>
            <person name="Tabata S."/>
            <person name="Ida S."/>
            <person name="Kurokawa K."/>
            <person name="Ohta H."/>
        </authorList>
    </citation>
    <scope>NUCLEOTIDE SEQUENCE [LARGE SCALE GENOMIC DNA]</scope>
    <source>
        <strain evidence="4 5">NIES-2285</strain>
    </source>
</reference>